<keyword evidence="2 8" id="KW-0963">Cytoplasm</keyword>
<dbReference type="NCBIfam" id="TIGR02432">
    <property type="entry name" value="lysidine_TilS_N"/>
    <property type="match status" value="1"/>
</dbReference>
<keyword evidence="5 8" id="KW-0547">Nucleotide-binding</keyword>
<dbReference type="GO" id="GO:0005737">
    <property type="term" value="C:cytoplasm"/>
    <property type="evidence" value="ECO:0007669"/>
    <property type="project" value="UniProtKB-SubCell"/>
</dbReference>
<evidence type="ECO:0000256" key="5">
    <source>
        <dbReference type="ARBA" id="ARBA00022741"/>
    </source>
</evidence>
<evidence type="ECO:0000256" key="8">
    <source>
        <dbReference type="HAMAP-Rule" id="MF_01161"/>
    </source>
</evidence>
<reference evidence="10 11" key="1">
    <citation type="submission" date="2017-06" db="EMBL/GenBank/DDBJ databases">
        <title>Novel microbial phyla capable of carbon fixation and sulfur reduction in deep-sea sediments.</title>
        <authorList>
            <person name="Huang J."/>
            <person name="Baker B."/>
            <person name="Wang Y."/>
        </authorList>
    </citation>
    <scope>NUCLEOTIDE SEQUENCE [LARGE SCALE GENOMIC DNA]</scope>
    <source>
        <strain evidence="10">B3_LCP</strain>
    </source>
</reference>
<comment type="subcellular location">
    <subcellularLocation>
        <location evidence="1 8">Cytoplasm</location>
    </subcellularLocation>
</comment>
<dbReference type="Pfam" id="PF11734">
    <property type="entry name" value="TilS_C"/>
    <property type="match status" value="1"/>
</dbReference>
<comment type="function">
    <text evidence="8">Ligates lysine onto the cytidine present at position 34 of the AUA codon-specific tRNA(Ile) that contains the anticodon CAU, in an ATP-dependent manner. Cytidine is converted to lysidine, thus changing the amino acid specificity of the tRNA from methionine to isoleucine.</text>
</comment>
<evidence type="ECO:0000256" key="4">
    <source>
        <dbReference type="ARBA" id="ARBA00022694"/>
    </source>
</evidence>
<evidence type="ECO:0000256" key="7">
    <source>
        <dbReference type="ARBA" id="ARBA00048539"/>
    </source>
</evidence>
<dbReference type="PANTHER" id="PTHR43033">
    <property type="entry name" value="TRNA(ILE)-LYSIDINE SYNTHASE-RELATED"/>
    <property type="match status" value="1"/>
</dbReference>
<dbReference type="GO" id="GO:0032267">
    <property type="term" value="F:tRNA(Ile)-lysidine synthase activity"/>
    <property type="evidence" value="ECO:0007669"/>
    <property type="project" value="UniProtKB-EC"/>
</dbReference>
<dbReference type="HAMAP" id="MF_01161">
    <property type="entry name" value="tRNA_Ile_lys_synt"/>
    <property type="match status" value="1"/>
</dbReference>
<comment type="domain">
    <text evidence="8">The N-terminal region contains the highly conserved SGGXDS motif, predicted to be a P-loop motif involved in ATP binding.</text>
</comment>
<dbReference type="InterPro" id="IPR012795">
    <property type="entry name" value="tRNA_Ile_lys_synt_N"/>
</dbReference>
<dbReference type="SUPFAM" id="SSF52402">
    <property type="entry name" value="Adenine nucleotide alpha hydrolases-like"/>
    <property type="match status" value="1"/>
</dbReference>
<gene>
    <name evidence="8 10" type="primary">tilS</name>
    <name evidence="10" type="ORF">CEE37_11280</name>
</gene>
<accession>A0A532UY71</accession>
<keyword evidence="4 8" id="KW-0819">tRNA processing</keyword>
<keyword evidence="6 8" id="KW-0067">ATP-binding</keyword>
<dbReference type="AlphaFoldDB" id="A0A532UY71"/>
<dbReference type="Gene3D" id="3.40.50.620">
    <property type="entry name" value="HUPs"/>
    <property type="match status" value="1"/>
</dbReference>
<dbReference type="Proteomes" id="UP000319619">
    <property type="component" value="Unassembled WGS sequence"/>
</dbReference>
<evidence type="ECO:0000256" key="1">
    <source>
        <dbReference type="ARBA" id="ARBA00004496"/>
    </source>
</evidence>
<dbReference type="GO" id="GO:0005524">
    <property type="term" value="F:ATP binding"/>
    <property type="evidence" value="ECO:0007669"/>
    <property type="project" value="UniProtKB-UniRule"/>
</dbReference>
<dbReference type="InterPro" id="IPR014729">
    <property type="entry name" value="Rossmann-like_a/b/a_fold"/>
</dbReference>
<evidence type="ECO:0000313" key="10">
    <source>
        <dbReference type="EMBL" id="TKJ39852.1"/>
    </source>
</evidence>
<dbReference type="InterPro" id="IPR011063">
    <property type="entry name" value="TilS/TtcA_N"/>
</dbReference>
<dbReference type="InterPro" id="IPR012094">
    <property type="entry name" value="tRNA_Ile_lys_synt"/>
</dbReference>
<evidence type="ECO:0000313" key="11">
    <source>
        <dbReference type="Proteomes" id="UP000319619"/>
    </source>
</evidence>
<comment type="similarity">
    <text evidence="8">Belongs to the tRNA(Ile)-lysidine synthase family.</text>
</comment>
<dbReference type="GO" id="GO:0006400">
    <property type="term" value="P:tRNA modification"/>
    <property type="evidence" value="ECO:0007669"/>
    <property type="project" value="UniProtKB-UniRule"/>
</dbReference>
<dbReference type="SUPFAM" id="SSF56037">
    <property type="entry name" value="PheT/TilS domain"/>
    <property type="match status" value="1"/>
</dbReference>
<comment type="caution">
    <text evidence="10">The sequence shown here is derived from an EMBL/GenBank/DDBJ whole genome shotgun (WGS) entry which is preliminary data.</text>
</comment>
<organism evidence="10 11">
    <name type="scientific">candidate division LCP-89 bacterium B3_LCP</name>
    <dbReference type="NCBI Taxonomy" id="2012998"/>
    <lineage>
        <taxon>Bacteria</taxon>
        <taxon>Pseudomonadati</taxon>
        <taxon>Bacteria division LCP-89</taxon>
    </lineage>
</organism>
<dbReference type="EMBL" id="NJBN01000007">
    <property type="protein sequence ID" value="TKJ39852.1"/>
    <property type="molecule type" value="Genomic_DNA"/>
</dbReference>
<feature type="domain" description="Lysidine-tRNA(Ile) synthetase C-terminal" evidence="9">
    <location>
        <begin position="386"/>
        <end position="448"/>
    </location>
</feature>
<dbReference type="CDD" id="cd01992">
    <property type="entry name" value="TilS_N"/>
    <property type="match status" value="1"/>
</dbReference>
<name>A0A532UY71_UNCL8</name>
<comment type="catalytic activity">
    <reaction evidence="7 8">
        <text>cytidine(34) in tRNA(Ile2) + L-lysine + ATP = lysidine(34) in tRNA(Ile2) + AMP + diphosphate + H(+)</text>
        <dbReference type="Rhea" id="RHEA:43744"/>
        <dbReference type="Rhea" id="RHEA-COMP:10625"/>
        <dbReference type="Rhea" id="RHEA-COMP:10670"/>
        <dbReference type="ChEBI" id="CHEBI:15378"/>
        <dbReference type="ChEBI" id="CHEBI:30616"/>
        <dbReference type="ChEBI" id="CHEBI:32551"/>
        <dbReference type="ChEBI" id="CHEBI:33019"/>
        <dbReference type="ChEBI" id="CHEBI:82748"/>
        <dbReference type="ChEBI" id="CHEBI:83665"/>
        <dbReference type="ChEBI" id="CHEBI:456215"/>
        <dbReference type="EC" id="6.3.4.19"/>
    </reaction>
</comment>
<sequence>MSINTENINLPKILFDRLVELTGVSAGNPVVLVAVSGGSDSMALLDSANELSGQGRIKLKAAHLIHHPDLREARHRANLVEEYCAQRGIHLSIESLSDNSERELSPEERMRKARYKFLESTAEEQNCDFILTGHHADDQAETVLMRIISGTGIKGLSGIPARRGKVIRPFLILKKEDLTNYVHSKQIPYSQDPTNVKLNRPRNYLRHKLLPSIKDDLNPAIEQALIRLGERATEAYEIIDKLTLQCWDESLVIFQKNKIILDITTILTYFTTIRKYVVIKAVSELLGKDFNVTSDDLDAIARFIDQSKTGKFLELTGDVRLLRDRQSLIISSESSEPFQRELVPGVESEIPEMGARITWGKPIPEQLTSGDGYVADIDLGTECKDLAIRYAREGDRFHPLGASGSKRLFRFLADRRVPRFEKLTTPVIVKDETVIWVIGHRISEAVRVNSLGEHTWRVQIIPD</sequence>
<dbReference type="EC" id="6.3.4.19" evidence="8"/>
<evidence type="ECO:0000259" key="9">
    <source>
        <dbReference type="SMART" id="SM00977"/>
    </source>
</evidence>
<feature type="binding site" evidence="8">
    <location>
        <begin position="36"/>
        <end position="41"/>
    </location>
    <ligand>
        <name>ATP</name>
        <dbReference type="ChEBI" id="CHEBI:30616"/>
    </ligand>
</feature>
<evidence type="ECO:0000256" key="3">
    <source>
        <dbReference type="ARBA" id="ARBA00022598"/>
    </source>
</evidence>
<dbReference type="InterPro" id="IPR012796">
    <property type="entry name" value="Lysidine-tRNA-synth_C"/>
</dbReference>
<keyword evidence="3 8" id="KW-0436">Ligase</keyword>
<dbReference type="SMART" id="SM00977">
    <property type="entry name" value="TilS_C"/>
    <property type="match status" value="1"/>
</dbReference>
<dbReference type="Pfam" id="PF01171">
    <property type="entry name" value="ATP_bind_3"/>
    <property type="match status" value="1"/>
</dbReference>
<evidence type="ECO:0000256" key="2">
    <source>
        <dbReference type="ARBA" id="ARBA00022490"/>
    </source>
</evidence>
<protein>
    <recommendedName>
        <fullName evidence="8">tRNA(Ile)-lysidine synthase</fullName>
        <ecNumber evidence="8">6.3.4.19</ecNumber>
    </recommendedName>
    <alternativeName>
        <fullName evidence="8">tRNA(Ile)-2-lysyl-cytidine synthase</fullName>
    </alternativeName>
    <alternativeName>
        <fullName evidence="8">tRNA(Ile)-lysidine synthetase</fullName>
    </alternativeName>
</protein>
<dbReference type="NCBIfam" id="TIGR02433">
    <property type="entry name" value="lysidine_TilS_C"/>
    <property type="match status" value="1"/>
</dbReference>
<proteinExistence type="inferred from homology"/>
<evidence type="ECO:0000256" key="6">
    <source>
        <dbReference type="ARBA" id="ARBA00022840"/>
    </source>
</evidence>
<dbReference type="PANTHER" id="PTHR43033:SF1">
    <property type="entry name" value="TRNA(ILE)-LYSIDINE SYNTHASE-RELATED"/>
    <property type="match status" value="1"/>
</dbReference>